<comment type="subcellular location">
    <subcellularLocation>
        <location evidence="1 7">Cell membrane</location>
        <topology evidence="1 7">Multi-pass membrane protein</topology>
    </subcellularLocation>
</comment>
<keyword evidence="3" id="KW-1003">Cell membrane</keyword>
<evidence type="ECO:0000256" key="5">
    <source>
        <dbReference type="ARBA" id="ARBA00022989"/>
    </source>
</evidence>
<dbReference type="InterPro" id="IPR035906">
    <property type="entry name" value="MetI-like_sf"/>
</dbReference>
<organism evidence="9 10">
    <name type="scientific">Jingyaoa shaoxingensis</name>
    <dbReference type="NCBI Taxonomy" id="2763671"/>
    <lineage>
        <taxon>Bacteria</taxon>
        <taxon>Bacillati</taxon>
        <taxon>Bacillota</taxon>
        <taxon>Clostridia</taxon>
        <taxon>Lachnospirales</taxon>
        <taxon>Lachnospiraceae</taxon>
        <taxon>Jingyaoa</taxon>
    </lineage>
</organism>
<evidence type="ECO:0000256" key="7">
    <source>
        <dbReference type="RuleBase" id="RU363032"/>
    </source>
</evidence>
<dbReference type="EMBL" id="JACRSZ010000014">
    <property type="protein sequence ID" value="MBC8573942.1"/>
    <property type="molecule type" value="Genomic_DNA"/>
</dbReference>
<proteinExistence type="inferred from homology"/>
<dbReference type="PROSITE" id="PS50928">
    <property type="entry name" value="ABC_TM1"/>
    <property type="match status" value="1"/>
</dbReference>
<gene>
    <name evidence="9" type="ORF">H8716_12725</name>
</gene>
<reference evidence="9 10" key="1">
    <citation type="submission" date="2020-08" db="EMBL/GenBank/DDBJ databases">
        <title>Genome public.</title>
        <authorList>
            <person name="Liu C."/>
            <person name="Sun Q."/>
        </authorList>
    </citation>
    <scope>NUCLEOTIDE SEQUENCE [LARGE SCALE GENOMIC DNA]</scope>
    <source>
        <strain evidence="9 10">NSJ-46</strain>
    </source>
</reference>
<feature type="transmembrane region" description="Helical" evidence="7">
    <location>
        <begin position="83"/>
        <end position="102"/>
    </location>
</feature>
<name>A0ABR7NDN8_9FIRM</name>
<dbReference type="PANTHER" id="PTHR43005:SF1">
    <property type="entry name" value="SPERMIDINE_PUTRESCINE TRANSPORT SYSTEM PERMEASE PROTEIN"/>
    <property type="match status" value="1"/>
</dbReference>
<feature type="transmembrane region" description="Helical" evidence="7">
    <location>
        <begin position="212"/>
        <end position="236"/>
    </location>
</feature>
<evidence type="ECO:0000313" key="9">
    <source>
        <dbReference type="EMBL" id="MBC8573942.1"/>
    </source>
</evidence>
<keyword evidence="10" id="KW-1185">Reference proteome</keyword>
<accession>A0ABR7NDN8</accession>
<dbReference type="RefSeq" id="WP_249309372.1">
    <property type="nucleotide sequence ID" value="NZ_JACRSZ010000014.1"/>
</dbReference>
<feature type="transmembrane region" description="Helical" evidence="7">
    <location>
        <begin position="12"/>
        <end position="32"/>
    </location>
</feature>
<keyword evidence="4 7" id="KW-0812">Transmembrane</keyword>
<evidence type="ECO:0000256" key="3">
    <source>
        <dbReference type="ARBA" id="ARBA00022475"/>
    </source>
</evidence>
<comment type="similarity">
    <text evidence="7">Belongs to the binding-protein-dependent transport system permease family.</text>
</comment>
<feature type="domain" description="ABC transmembrane type-1" evidence="8">
    <location>
        <begin position="77"/>
        <end position="291"/>
    </location>
</feature>
<evidence type="ECO:0000256" key="4">
    <source>
        <dbReference type="ARBA" id="ARBA00022692"/>
    </source>
</evidence>
<keyword evidence="5 7" id="KW-1133">Transmembrane helix</keyword>
<dbReference type="CDD" id="cd06261">
    <property type="entry name" value="TM_PBP2"/>
    <property type="match status" value="1"/>
</dbReference>
<comment type="caution">
    <text evidence="9">The sequence shown here is derived from an EMBL/GenBank/DDBJ whole genome shotgun (WGS) entry which is preliminary data.</text>
</comment>
<keyword evidence="2 7" id="KW-0813">Transport</keyword>
<feature type="transmembrane region" description="Helical" evidence="7">
    <location>
        <begin position="270"/>
        <end position="294"/>
    </location>
</feature>
<dbReference type="PANTHER" id="PTHR43005">
    <property type="entry name" value="BLR7065 PROTEIN"/>
    <property type="match status" value="1"/>
</dbReference>
<dbReference type="Gene3D" id="1.10.3720.10">
    <property type="entry name" value="MetI-like"/>
    <property type="match status" value="1"/>
</dbReference>
<dbReference type="Proteomes" id="UP000657421">
    <property type="component" value="Unassembled WGS sequence"/>
</dbReference>
<protein>
    <submittedName>
        <fullName evidence="9">Sugar ABC transporter permease</fullName>
    </submittedName>
</protein>
<evidence type="ECO:0000313" key="10">
    <source>
        <dbReference type="Proteomes" id="UP000657421"/>
    </source>
</evidence>
<evidence type="ECO:0000259" key="8">
    <source>
        <dbReference type="PROSITE" id="PS50928"/>
    </source>
</evidence>
<sequence>MKSKSKLAKKRRRFVILMLLPSIIFPLIFTYYPMVRGSMMAFQNYNLMNLKNVQWIGLDNFKNLLKPSIANSFPLTVMNTVKWVVISLFFQFTIGFAMALLLKKKFKGSNIYQGLIFFPWAVSGFIIGIMWRWMYNGTSGVFNDILVNKLHILSQPVGWLADKHIALYACIIANIWYGIPYFTIMITAALRGVSEDLYGAASVDGANALQKFIHITVPSIKSVLLLTVLLRVIWIFNFPDLIYSLTQGGPAGSSNIITSYMMQLVQSLDYGMASAVGVLCILFLVIFAGIYLAVTKYTEEN</sequence>
<feature type="transmembrane region" description="Helical" evidence="7">
    <location>
        <begin position="114"/>
        <end position="134"/>
    </location>
</feature>
<evidence type="ECO:0000256" key="2">
    <source>
        <dbReference type="ARBA" id="ARBA00022448"/>
    </source>
</evidence>
<dbReference type="InterPro" id="IPR000515">
    <property type="entry name" value="MetI-like"/>
</dbReference>
<dbReference type="Pfam" id="PF00528">
    <property type="entry name" value="BPD_transp_1"/>
    <property type="match status" value="1"/>
</dbReference>
<dbReference type="SUPFAM" id="SSF161098">
    <property type="entry name" value="MetI-like"/>
    <property type="match status" value="1"/>
</dbReference>
<keyword evidence="6 7" id="KW-0472">Membrane</keyword>
<evidence type="ECO:0000256" key="1">
    <source>
        <dbReference type="ARBA" id="ARBA00004651"/>
    </source>
</evidence>
<feature type="transmembrane region" description="Helical" evidence="7">
    <location>
        <begin position="165"/>
        <end position="191"/>
    </location>
</feature>
<evidence type="ECO:0000256" key="6">
    <source>
        <dbReference type="ARBA" id="ARBA00023136"/>
    </source>
</evidence>